<name>A0A850ER36_9BACL</name>
<dbReference type="InterPro" id="IPR029063">
    <property type="entry name" value="SAM-dependent_MTases_sf"/>
</dbReference>
<reference evidence="2" key="1">
    <citation type="submission" date="2020-06" db="EMBL/GenBank/DDBJ databases">
        <title>Paenibacillus sp. nov., isolated from soil.</title>
        <authorList>
            <person name="Seo Y.L."/>
        </authorList>
    </citation>
    <scope>NUCLEOTIDE SEQUENCE [LARGE SCALE GENOMIC DNA]</scope>
    <source>
        <strain evidence="2">JW14</strain>
    </source>
</reference>
<dbReference type="PANTHER" id="PTHR43317">
    <property type="entry name" value="THERMOSPERMINE SYNTHASE ACAULIS5"/>
    <property type="match status" value="1"/>
</dbReference>
<evidence type="ECO:0000256" key="1">
    <source>
        <dbReference type="ARBA" id="ARBA00023115"/>
    </source>
</evidence>
<evidence type="ECO:0000313" key="3">
    <source>
        <dbReference type="Proteomes" id="UP000564806"/>
    </source>
</evidence>
<dbReference type="Proteomes" id="UP000564806">
    <property type="component" value="Unassembled WGS sequence"/>
</dbReference>
<dbReference type="AlphaFoldDB" id="A0A850ER36"/>
<dbReference type="PANTHER" id="PTHR43317:SF1">
    <property type="entry name" value="THERMOSPERMINE SYNTHASE ACAULIS5"/>
    <property type="match status" value="1"/>
</dbReference>
<keyword evidence="1" id="KW-0620">Polyamine biosynthesis</keyword>
<organism evidence="2 3">
    <name type="scientific">Paenibacillus agri</name>
    <dbReference type="NCBI Taxonomy" id="2744309"/>
    <lineage>
        <taxon>Bacteria</taxon>
        <taxon>Bacillati</taxon>
        <taxon>Bacillota</taxon>
        <taxon>Bacilli</taxon>
        <taxon>Bacillales</taxon>
        <taxon>Paenibacillaceae</taxon>
        <taxon>Paenibacillus</taxon>
    </lineage>
</organism>
<sequence>MNLLHKEIDEGSGGNYEILVYDTAELYGEKGAFRVLEFSNEAIQGAMDLNRPDRVLFEYPRAIIHLMEHNTPEFEAAFLIGHGIGTIPSYFADRRMKVAEYNKQVLEISRRWFGYDRDNVVVGDGRSVLDSESSQAYDYIIVDAFTDKGTPFHLTSEEFFTLAAEKLDERGAVILNLMGRGEQDRMINAIHTTLGRTFAYTRAFALPSDNASDVLNIVMIGSHNSIGFVSRKMAGFTEIFPEPGHVIWDSVPVT</sequence>
<evidence type="ECO:0000313" key="2">
    <source>
        <dbReference type="EMBL" id="NUU60491.1"/>
    </source>
</evidence>
<keyword evidence="3" id="KW-1185">Reference proteome</keyword>
<protein>
    <submittedName>
        <fullName evidence="2">Fused MFS/spermidine synthase</fullName>
    </submittedName>
</protein>
<comment type="caution">
    <text evidence="2">The sequence shown here is derived from an EMBL/GenBank/DDBJ whole genome shotgun (WGS) entry which is preliminary data.</text>
</comment>
<gene>
    <name evidence="2" type="ORF">HPT30_09065</name>
</gene>
<dbReference type="Pfam" id="PF01564">
    <property type="entry name" value="Spermine_synth"/>
    <property type="match status" value="1"/>
</dbReference>
<accession>A0A850ER36</accession>
<dbReference type="NCBIfam" id="NF037959">
    <property type="entry name" value="MFS_SpdSyn"/>
    <property type="match status" value="1"/>
</dbReference>
<dbReference type="EMBL" id="JABWCS010000201">
    <property type="protein sequence ID" value="NUU60491.1"/>
    <property type="molecule type" value="Genomic_DNA"/>
</dbReference>
<dbReference type="Gene3D" id="3.40.50.150">
    <property type="entry name" value="Vaccinia Virus protein VP39"/>
    <property type="match status" value="1"/>
</dbReference>
<dbReference type="GO" id="GO:0006596">
    <property type="term" value="P:polyamine biosynthetic process"/>
    <property type="evidence" value="ECO:0007669"/>
    <property type="project" value="UniProtKB-KW"/>
</dbReference>
<dbReference type="RefSeq" id="WP_175371077.1">
    <property type="nucleotide sequence ID" value="NZ_JABWCS010000201.1"/>
</dbReference>
<proteinExistence type="predicted"/>
<dbReference type="SUPFAM" id="SSF53335">
    <property type="entry name" value="S-adenosyl-L-methionine-dependent methyltransferases"/>
    <property type="match status" value="1"/>
</dbReference>